<keyword evidence="1 7" id="KW-0479">Metal-binding</keyword>
<evidence type="ECO:0000256" key="4">
    <source>
        <dbReference type="ARBA" id="ARBA00023134"/>
    </source>
</evidence>
<dbReference type="InterPro" id="IPR027417">
    <property type="entry name" value="P-loop_NTPase"/>
</dbReference>
<dbReference type="GO" id="GO:0007186">
    <property type="term" value="P:G protein-coupled receptor signaling pathway"/>
    <property type="evidence" value="ECO:0007669"/>
    <property type="project" value="InterPro"/>
</dbReference>
<proteinExistence type="predicted"/>
<organism evidence="8 9">
    <name type="scientific">Mycena albidolilacea</name>
    <dbReference type="NCBI Taxonomy" id="1033008"/>
    <lineage>
        <taxon>Eukaryota</taxon>
        <taxon>Fungi</taxon>
        <taxon>Dikarya</taxon>
        <taxon>Basidiomycota</taxon>
        <taxon>Agaricomycotina</taxon>
        <taxon>Agaricomycetes</taxon>
        <taxon>Agaricomycetidae</taxon>
        <taxon>Agaricales</taxon>
        <taxon>Marasmiineae</taxon>
        <taxon>Mycenaceae</taxon>
        <taxon>Mycena</taxon>
    </lineage>
</organism>
<keyword evidence="5" id="KW-0807">Transducer</keyword>
<dbReference type="GO" id="GO:0005525">
    <property type="term" value="F:GTP binding"/>
    <property type="evidence" value="ECO:0007669"/>
    <property type="project" value="UniProtKB-KW"/>
</dbReference>
<keyword evidence="9" id="KW-1185">Reference proteome</keyword>
<dbReference type="GO" id="GO:0005737">
    <property type="term" value="C:cytoplasm"/>
    <property type="evidence" value="ECO:0007669"/>
    <property type="project" value="TreeGrafter"/>
</dbReference>
<dbReference type="AlphaFoldDB" id="A0AAD7AQY2"/>
<dbReference type="CDD" id="cd00066">
    <property type="entry name" value="G-alpha"/>
    <property type="match status" value="1"/>
</dbReference>
<feature type="binding site" evidence="7">
    <location>
        <position position="196"/>
    </location>
    <ligand>
        <name>Mg(2+)</name>
        <dbReference type="ChEBI" id="CHEBI:18420"/>
    </ligand>
</feature>
<evidence type="ECO:0000313" key="8">
    <source>
        <dbReference type="EMBL" id="KAJ7364724.1"/>
    </source>
</evidence>
<dbReference type="PRINTS" id="PR00318">
    <property type="entry name" value="GPROTEINA"/>
</dbReference>
<dbReference type="Gene3D" id="1.10.400.10">
    <property type="entry name" value="GI Alpha 1, domain 2-like"/>
    <property type="match status" value="1"/>
</dbReference>
<keyword evidence="2 6" id="KW-0547">Nucleotide-binding</keyword>
<evidence type="ECO:0000256" key="3">
    <source>
        <dbReference type="ARBA" id="ARBA00022842"/>
    </source>
</evidence>
<dbReference type="SUPFAM" id="SSF52540">
    <property type="entry name" value="P-loop containing nucleoside triphosphate hydrolases"/>
    <property type="match status" value="1"/>
</dbReference>
<protein>
    <submittedName>
        <fullName evidence="8">G protein alpha-subunit</fullName>
    </submittedName>
</protein>
<gene>
    <name evidence="8" type="ORF">DFH08DRAFT_839837</name>
</gene>
<sequence length="368" mass="42223">MQYIQRSRANLKKENSRATARSEAIEIQLQQDSLLAKNEINVLLLGATGSEHWQSTLFRQMGLLHHPGYTARERDAYKGKILSDVTEDMRAVLEAMPKLESELSPTNDKRRNTILSLPPYDATDAPPAYSAANGNIADAIRGLWRDPSVREAVQRSCEFNPKFSDNGLYYFDSIDRIAAAGYQPTDQDILRRRAETTGIREIKFQVGEVTYKLFDPNGQWSDRRKWLHCFQDVKAILFCTTLSDYDQVLYEDESINHLQEALTIFDSVCNSQWFLKTSIMLFLNVDGLQEKLRVTPLADHFPDYTGGDDFEAACDYLLHRFVSLNQHGATKQIYVHYGTPTDNEQVKFFISMIQEILLQNYLREQGLL</sequence>
<dbReference type="InterPro" id="IPR001019">
    <property type="entry name" value="Gprotein_alpha_su"/>
</dbReference>
<feature type="binding site" evidence="6">
    <location>
        <begin position="190"/>
        <end position="196"/>
    </location>
    <ligand>
        <name>GTP</name>
        <dbReference type="ChEBI" id="CHEBI:37565"/>
    </ligand>
</feature>
<evidence type="ECO:0000256" key="7">
    <source>
        <dbReference type="PIRSR" id="PIRSR601019-2"/>
    </source>
</evidence>
<dbReference type="PROSITE" id="PS51882">
    <property type="entry name" value="G_ALPHA"/>
    <property type="match status" value="1"/>
</dbReference>
<accession>A0AAD7AQY2</accession>
<comment type="caution">
    <text evidence="8">The sequence shown here is derived from an EMBL/GenBank/DDBJ whole genome shotgun (WGS) entry which is preliminary data.</text>
</comment>
<dbReference type="GO" id="GO:0000750">
    <property type="term" value="P:pheromone-dependent signal transduction involved in conjugation with cellular fusion"/>
    <property type="evidence" value="ECO:0007669"/>
    <property type="project" value="TreeGrafter"/>
</dbReference>
<dbReference type="GO" id="GO:0001664">
    <property type="term" value="F:G protein-coupled receptor binding"/>
    <property type="evidence" value="ECO:0007669"/>
    <property type="project" value="InterPro"/>
</dbReference>
<feature type="binding site" evidence="6">
    <location>
        <begin position="215"/>
        <end position="219"/>
    </location>
    <ligand>
        <name>GTP</name>
        <dbReference type="ChEBI" id="CHEBI:37565"/>
    </ligand>
</feature>
<dbReference type="GO" id="GO:0031683">
    <property type="term" value="F:G-protein beta/gamma-subunit complex binding"/>
    <property type="evidence" value="ECO:0007669"/>
    <property type="project" value="InterPro"/>
</dbReference>
<feature type="binding site" evidence="6">
    <location>
        <begin position="284"/>
        <end position="286"/>
    </location>
    <ligand>
        <name>GTP</name>
        <dbReference type="ChEBI" id="CHEBI:37565"/>
    </ligand>
</feature>
<dbReference type="PANTHER" id="PTHR10218:SF302">
    <property type="entry name" value="GUANINE NUCLEOTIDE-BINDING PROTEIN ALPHA-5 SUBUNIT"/>
    <property type="match status" value="1"/>
</dbReference>
<dbReference type="PRINTS" id="PR01241">
    <property type="entry name" value="GPROTEINAFNG"/>
</dbReference>
<dbReference type="SUPFAM" id="SSF47895">
    <property type="entry name" value="Transducin (alpha subunit), insertion domain"/>
    <property type="match status" value="1"/>
</dbReference>
<reference evidence="8" key="1">
    <citation type="submission" date="2023-03" db="EMBL/GenBank/DDBJ databases">
        <title>Massive genome expansion in bonnet fungi (Mycena s.s.) driven by repeated elements and novel gene families across ecological guilds.</title>
        <authorList>
            <consortium name="Lawrence Berkeley National Laboratory"/>
            <person name="Harder C.B."/>
            <person name="Miyauchi S."/>
            <person name="Viragh M."/>
            <person name="Kuo A."/>
            <person name="Thoen E."/>
            <person name="Andreopoulos B."/>
            <person name="Lu D."/>
            <person name="Skrede I."/>
            <person name="Drula E."/>
            <person name="Henrissat B."/>
            <person name="Morin E."/>
            <person name="Kohler A."/>
            <person name="Barry K."/>
            <person name="LaButti K."/>
            <person name="Morin E."/>
            <person name="Salamov A."/>
            <person name="Lipzen A."/>
            <person name="Mereny Z."/>
            <person name="Hegedus B."/>
            <person name="Baldrian P."/>
            <person name="Stursova M."/>
            <person name="Weitz H."/>
            <person name="Taylor A."/>
            <person name="Grigoriev I.V."/>
            <person name="Nagy L.G."/>
            <person name="Martin F."/>
            <person name="Kauserud H."/>
        </authorList>
    </citation>
    <scope>NUCLEOTIDE SEQUENCE</scope>
    <source>
        <strain evidence="8">CBHHK002</strain>
    </source>
</reference>
<name>A0AAD7AQY2_9AGAR</name>
<dbReference type="PANTHER" id="PTHR10218">
    <property type="entry name" value="GTP-BINDING PROTEIN ALPHA SUBUNIT"/>
    <property type="match status" value="1"/>
</dbReference>
<evidence type="ECO:0000256" key="1">
    <source>
        <dbReference type="ARBA" id="ARBA00022723"/>
    </source>
</evidence>
<dbReference type="InterPro" id="IPR011025">
    <property type="entry name" value="GproteinA_insert"/>
</dbReference>
<dbReference type="GO" id="GO:0003924">
    <property type="term" value="F:GTPase activity"/>
    <property type="evidence" value="ECO:0007669"/>
    <property type="project" value="InterPro"/>
</dbReference>
<dbReference type="EMBL" id="JARIHO010000003">
    <property type="protein sequence ID" value="KAJ7364724.1"/>
    <property type="molecule type" value="Genomic_DNA"/>
</dbReference>
<feature type="binding site" evidence="7">
    <location>
        <position position="55"/>
    </location>
    <ligand>
        <name>Mg(2+)</name>
        <dbReference type="ChEBI" id="CHEBI:18420"/>
    </ligand>
</feature>
<dbReference type="GO" id="GO:0046872">
    <property type="term" value="F:metal ion binding"/>
    <property type="evidence" value="ECO:0007669"/>
    <property type="project" value="UniProtKB-KW"/>
</dbReference>
<evidence type="ECO:0000256" key="6">
    <source>
        <dbReference type="PIRSR" id="PIRSR601019-1"/>
    </source>
</evidence>
<dbReference type="SMART" id="SM00275">
    <property type="entry name" value="G_alpha"/>
    <property type="match status" value="1"/>
</dbReference>
<dbReference type="InterPro" id="IPR002975">
    <property type="entry name" value="Fungi_Gprotein_alpha"/>
</dbReference>
<keyword evidence="3 7" id="KW-0460">Magnesium</keyword>
<evidence type="ECO:0000256" key="5">
    <source>
        <dbReference type="ARBA" id="ARBA00023224"/>
    </source>
</evidence>
<dbReference type="GO" id="GO:0005834">
    <property type="term" value="C:heterotrimeric G-protein complex"/>
    <property type="evidence" value="ECO:0007669"/>
    <property type="project" value="InterPro"/>
</dbReference>
<dbReference type="Proteomes" id="UP001218218">
    <property type="component" value="Unassembled WGS sequence"/>
</dbReference>
<dbReference type="FunFam" id="3.40.50.300:FF:002307">
    <property type="entry name" value="Guanine nucleotide-binding protein G(k) subunit alpha"/>
    <property type="match status" value="1"/>
</dbReference>
<dbReference type="Pfam" id="PF00503">
    <property type="entry name" value="G-alpha"/>
    <property type="match status" value="1"/>
</dbReference>
<evidence type="ECO:0000256" key="2">
    <source>
        <dbReference type="ARBA" id="ARBA00022741"/>
    </source>
</evidence>
<keyword evidence="4 6" id="KW-0342">GTP-binding</keyword>
<dbReference type="Gene3D" id="3.40.50.300">
    <property type="entry name" value="P-loop containing nucleotide triphosphate hydrolases"/>
    <property type="match status" value="1"/>
</dbReference>
<evidence type="ECO:0000313" key="9">
    <source>
        <dbReference type="Proteomes" id="UP001218218"/>
    </source>
</evidence>